<dbReference type="RefSeq" id="WP_344286524.1">
    <property type="nucleotide sequence ID" value="NZ_BAAAPF010000001.1"/>
</dbReference>
<protein>
    <recommendedName>
        <fullName evidence="1">Calcineurin-like phosphoesterase domain-containing protein</fullName>
    </recommendedName>
</protein>
<feature type="domain" description="Calcineurin-like phosphoesterase" evidence="1">
    <location>
        <begin position="306"/>
        <end position="584"/>
    </location>
</feature>
<comment type="caution">
    <text evidence="2">The sequence shown here is derived from an EMBL/GenBank/DDBJ whole genome shotgun (WGS) entry which is preliminary data.</text>
</comment>
<reference evidence="3" key="1">
    <citation type="journal article" date="2019" name="Int. J. Syst. Evol. Microbiol.">
        <title>The Global Catalogue of Microorganisms (GCM) 10K type strain sequencing project: providing services to taxonomists for standard genome sequencing and annotation.</title>
        <authorList>
            <consortium name="The Broad Institute Genomics Platform"/>
            <consortium name="The Broad Institute Genome Sequencing Center for Infectious Disease"/>
            <person name="Wu L."/>
            <person name="Ma J."/>
        </authorList>
    </citation>
    <scope>NUCLEOTIDE SEQUENCE [LARGE SCALE GENOMIC DNA]</scope>
    <source>
        <strain evidence="3">JCM 15481</strain>
    </source>
</reference>
<dbReference type="Pfam" id="PF00149">
    <property type="entry name" value="Metallophos"/>
    <property type="match status" value="1"/>
</dbReference>
<dbReference type="Gene3D" id="3.60.21.10">
    <property type="match status" value="1"/>
</dbReference>
<gene>
    <name evidence="2" type="ORF">GCM10009802_00200</name>
</gene>
<evidence type="ECO:0000259" key="1">
    <source>
        <dbReference type="Pfam" id="PF00149"/>
    </source>
</evidence>
<evidence type="ECO:0000313" key="3">
    <source>
        <dbReference type="Proteomes" id="UP001500443"/>
    </source>
</evidence>
<organism evidence="2 3">
    <name type="scientific">Streptomyces synnematoformans</name>
    <dbReference type="NCBI Taxonomy" id="415721"/>
    <lineage>
        <taxon>Bacteria</taxon>
        <taxon>Bacillati</taxon>
        <taxon>Actinomycetota</taxon>
        <taxon>Actinomycetes</taxon>
        <taxon>Kitasatosporales</taxon>
        <taxon>Streptomycetaceae</taxon>
        <taxon>Streptomyces</taxon>
    </lineage>
</organism>
<name>A0ABP5IVP9_9ACTN</name>
<dbReference type="EMBL" id="BAAAPF010000001">
    <property type="protein sequence ID" value="GAA2106213.1"/>
    <property type="molecule type" value="Genomic_DNA"/>
</dbReference>
<dbReference type="InterPro" id="IPR004843">
    <property type="entry name" value="Calcineurin-like_PHP"/>
</dbReference>
<sequence>MSRYRPSRAYQQELDVRFPGDHVPGWARPLVEGQLPNSAAWLVELPRRAGKTWLAHAVERARGALRPSRRVDLRSPAEAARRRGLGCLRGGKQAPGVPAGCVVLVDEPARARGGAVVAAGGRTAGTGAPAHGGVDPAALATGLAQVRDAGAVPVVLATPAEHLLLAPHLGADAPKDVLRPPRLGADECARMAARAAEWAPGVVALLREAEPGWLQTPFLLELALQTAEEHPALRTDPARLATAAYEEACGRHQYVPQWFHDGLAAEHRAALRARRWRDAGVEVAVPAAHPPPADDPVLVRHLPDVLRIHHITDLHHGGGLRANVDAKDTSQAGQRLAELAGAGSPLDAYLEHVRQLAGQGRAPHLVIATGDLVNRPVDADGETALGWLRTLAGHLADHPDLRPDDPRVLLTGGNHDVSWELCLDADPQARHRWFARVFADYPHPDLHEPDPAARRLYVTYPGAGLRVALLGTAESGGEPAHDRDRERLERFRAEYVAAAGAADDDAVRRIVLDFERHDPGVIARGVLDRLTREPGYVTLAALHHPLSPVPAVEIAPYSGVVNAGQAKWTLADAATSLVLHGHTHLGFTAAERLLGTARPWTTRIAGAPALGSRESDERNGYNEVFVAREGGEHALALRTVRFEAGAWTPAEPVAFHPGAPDETPLRDLCTIPR</sequence>
<evidence type="ECO:0000313" key="2">
    <source>
        <dbReference type="EMBL" id="GAA2106213.1"/>
    </source>
</evidence>
<dbReference type="Proteomes" id="UP001500443">
    <property type="component" value="Unassembled WGS sequence"/>
</dbReference>
<proteinExistence type="predicted"/>
<keyword evidence="3" id="KW-1185">Reference proteome</keyword>
<accession>A0ABP5IVP9</accession>
<dbReference type="SUPFAM" id="SSF56300">
    <property type="entry name" value="Metallo-dependent phosphatases"/>
    <property type="match status" value="1"/>
</dbReference>
<dbReference type="InterPro" id="IPR029052">
    <property type="entry name" value="Metallo-depent_PP-like"/>
</dbReference>